<accession>A0A558DAV7</accession>
<dbReference type="GO" id="GO:0004803">
    <property type="term" value="F:transposase activity"/>
    <property type="evidence" value="ECO:0007669"/>
    <property type="project" value="InterPro"/>
</dbReference>
<proteinExistence type="predicted"/>
<feature type="non-terminal residue" evidence="1">
    <location>
        <position position="166"/>
    </location>
</feature>
<dbReference type="InterPro" id="IPR036515">
    <property type="entry name" value="Transposase_17_sf"/>
</dbReference>
<sequence>MPRPRKSLISLDSTPYYHCVSRCVRRAFLCGIDQHTGRSYEHRRGWIEDRLLALPRAFAIDICAYAVMHNHTHLVLYIDTDRATNWSQRDVIEHWHALFNGTPLSQRFLNNEPLSKAEFLLIQECVECWRERLQSVSWFMRCLNETIARQANEEDGCTGRFWEGRF</sequence>
<dbReference type="GO" id="GO:0006313">
    <property type="term" value="P:DNA transposition"/>
    <property type="evidence" value="ECO:0007669"/>
    <property type="project" value="InterPro"/>
</dbReference>
<evidence type="ECO:0000313" key="1">
    <source>
        <dbReference type="EMBL" id="TVT58138.1"/>
    </source>
</evidence>
<dbReference type="SUPFAM" id="SSF143422">
    <property type="entry name" value="Transposase IS200-like"/>
    <property type="match status" value="1"/>
</dbReference>
<gene>
    <name evidence="1" type="ORF">FHK82_05340</name>
</gene>
<comment type="caution">
    <text evidence="1">The sequence shown here is derived from an EMBL/GenBank/DDBJ whole genome shotgun (WGS) entry which is preliminary data.</text>
</comment>
<name>A0A558DAV7_9GAMM</name>
<protein>
    <submittedName>
        <fullName evidence="1">Transposase</fullName>
    </submittedName>
</protein>
<reference evidence="1 2" key="1">
    <citation type="submission" date="2019-07" db="EMBL/GenBank/DDBJ databases">
        <title>The pathways for chlorine oxyanion respiration interact through the shared metabolite chlorate.</title>
        <authorList>
            <person name="Barnum T.P."/>
            <person name="Cheng Y."/>
            <person name="Hill K.A."/>
            <person name="Lucas L.N."/>
            <person name="Carlson H.K."/>
            <person name="Coates J.D."/>
        </authorList>
    </citation>
    <scope>NUCLEOTIDE SEQUENCE [LARGE SCALE GENOMIC DNA]</scope>
    <source>
        <strain evidence="1">BK-3</strain>
    </source>
</reference>
<dbReference type="AlphaFoldDB" id="A0A558DAV7"/>
<dbReference type="GO" id="GO:0003677">
    <property type="term" value="F:DNA binding"/>
    <property type="evidence" value="ECO:0007669"/>
    <property type="project" value="InterPro"/>
</dbReference>
<dbReference type="Proteomes" id="UP000317355">
    <property type="component" value="Unassembled WGS sequence"/>
</dbReference>
<evidence type="ECO:0000313" key="2">
    <source>
        <dbReference type="Proteomes" id="UP000317355"/>
    </source>
</evidence>
<organism evidence="1 2">
    <name type="scientific">Sedimenticola thiotaurini</name>
    <dbReference type="NCBI Taxonomy" id="1543721"/>
    <lineage>
        <taxon>Bacteria</taxon>
        <taxon>Pseudomonadati</taxon>
        <taxon>Pseudomonadota</taxon>
        <taxon>Gammaproteobacteria</taxon>
        <taxon>Chromatiales</taxon>
        <taxon>Sedimenticolaceae</taxon>
        <taxon>Sedimenticola</taxon>
    </lineage>
</organism>
<dbReference type="PANTHER" id="PTHR34322:SF2">
    <property type="entry name" value="TRANSPOSASE IS200-LIKE DOMAIN-CONTAINING PROTEIN"/>
    <property type="match status" value="1"/>
</dbReference>
<dbReference type="EMBL" id="VMRY01000010">
    <property type="protein sequence ID" value="TVT58138.1"/>
    <property type="molecule type" value="Genomic_DNA"/>
</dbReference>
<dbReference type="Gene3D" id="3.30.70.1290">
    <property type="entry name" value="Transposase IS200-like"/>
    <property type="match status" value="1"/>
</dbReference>
<dbReference type="PANTHER" id="PTHR34322">
    <property type="entry name" value="TRANSPOSASE, Y1_TNP DOMAIN-CONTAINING"/>
    <property type="match status" value="1"/>
</dbReference>